<dbReference type="Proteomes" id="UP000231134">
    <property type="component" value="Unassembled WGS sequence"/>
</dbReference>
<dbReference type="AlphaFoldDB" id="A0A2M9A4X9"/>
<comment type="caution">
    <text evidence="2">The sequence shown here is derived from an EMBL/GenBank/DDBJ whole genome shotgun (WGS) entry which is preliminary data.</text>
</comment>
<evidence type="ECO:0000313" key="2">
    <source>
        <dbReference type="EMBL" id="PJJ40782.1"/>
    </source>
</evidence>
<protein>
    <submittedName>
        <fullName evidence="2">Uncharacterized protein</fullName>
    </submittedName>
</protein>
<sequence length="145" mass="16931">MKKVIVAMLLALYSSALAEQCYFQTRRTSYDSGTRVKKISCETLKNVQQDVYFYNGNDNYARYYERQFGQEGNLIVEIDGYVMMTKFYYALGEFRYYGQIVYNGGNVVSCKTTTSTGYCDQVEYTEFGNYLRDFLNSSARKKNRK</sequence>
<accession>A0A2M9A4X9</accession>
<gene>
    <name evidence="2" type="ORF">BGX16_0726</name>
</gene>
<keyword evidence="1" id="KW-0732">Signal</keyword>
<feature type="chain" id="PRO_5014760617" evidence="1">
    <location>
        <begin position="19"/>
        <end position="145"/>
    </location>
</feature>
<organism evidence="2 3">
    <name type="scientific">Hallerella succinigenes</name>
    <dbReference type="NCBI Taxonomy" id="1896222"/>
    <lineage>
        <taxon>Bacteria</taxon>
        <taxon>Pseudomonadati</taxon>
        <taxon>Fibrobacterota</taxon>
        <taxon>Fibrobacteria</taxon>
        <taxon>Fibrobacterales</taxon>
        <taxon>Fibrobacteraceae</taxon>
        <taxon>Hallerella</taxon>
    </lineage>
</organism>
<dbReference type="OrthoDB" id="9809694at2"/>
<keyword evidence="3" id="KW-1185">Reference proteome</keyword>
<evidence type="ECO:0000313" key="3">
    <source>
        <dbReference type="Proteomes" id="UP000231134"/>
    </source>
</evidence>
<name>A0A2M9A4X9_9BACT</name>
<dbReference type="RefSeq" id="WP_109587442.1">
    <property type="nucleotide sequence ID" value="NZ_PGEX01000001.1"/>
</dbReference>
<reference evidence="2 3" key="1">
    <citation type="submission" date="2017-11" db="EMBL/GenBank/DDBJ databases">
        <title>Animal gut microbial communities from fecal samples from Wisconsin, USA.</title>
        <authorList>
            <person name="Neumann A."/>
        </authorList>
    </citation>
    <scope>NUCLEOTIDE SEQUENCE [LARGE SCALE GENOMIC DNA]</scope>
    <source>
        <strain evidence="2 3">UWS3</strain>
    </source>
</reference>
<feature type="signal peptide" evidence="1">
    <location>
        <begin position="1"/>
        <end position="18"/>
    </location>
</feature>
<dbReference type="EMBL" id="PGEX01000001">
    <property type="protein sequence ID" value="PJJ40782.1"/>
    <property type="molecule type" value="Genomic_DNA"/>
</dbReference>
<evidence type="ECO:0000256" key="1">
    <source>
        <dbReference type="SAM" id="SignalP"/>
    </source>
</evidence>
<proteinExistence type="predicted"/>